<comment type="cofactor">
    <cofactor evidence="5">
        <name>Cu(2+)</name>
        <dbReference type="ChEBI" id="CHEBI:29036"/>
    </cofactor>
    <text evidence="5">The crystal structure with reduced Cu(1+) has also been determined.</text>
</comment>
<dbReference type="PROSITE" id="PS00196">
    <property type="entry name" value="COPPER_BLUE"/>
    <property type="match status" value="1"/>
</dbReference>
<sequence>MSGGSVLTLGIAGCLGGDESSEGSDEPNESDSDDTDDSDDNEGTDDHESHDHETEHEVGKPVAEIEVEMVTNDDGKHFGPHVVHVESGGTVRWVLKSGSHDTTAYHPETHGDQQRIPDGAEPWASDLLSDEGDTFERTFDVEGVYDYACTPHEGAGMIGTVVVGWPAPDDQPGLAPPADDRPDAAIDQLERYNEQVRTVLEEGDGAGTDGNETAGDSHDHEH</sequence>
<dbReference type="Pfam" id="PF00127">
    <property type="entry name" value="Copper-bind"/>
    <property type="match status" value="1"/>
</dbReference>
<keyword evidence="4 5" id="KW-0186">Copper</keyword>
<dbReference type="STRING" id="1186196.SAMN04489841_4254"/>
<proteinExistence type="predicted"/>
<feature type="binding site" evidence="5">
    <location>
        <position position="157"/>
    </location>
    <ligand>
        <name>Cu cation</name>
        <dbReference type="ChEBI" id="CHEBI:23378"/>
    </ligand>
</feature>
<dbReference type="AlphaFoldDB" id="A0A1H9R2C5"/>
<dbReference type="InterPro" id="IPR028871">
    <property type="entry name" value="BlueCu_1_BS"/>
</dbReference>
<reference evidence="9" key="1">
    <citation type="submission" date="2016-10" db="EMBL/GenBank/DDBJ databases">
        <authorList>
            <person name="Varghese N."/>
            <person name="Submissions S."/>
        </authorList>
    </citation>
    <scope>NUCLEOTIDE SEQUENCE [LARGE SCALE GENOMIC DNA]</scope>
    <source>
        <strain evidence="9">DSM 25055</strain>
    </source>
</reference>
<keyword evidence="9" id="KW-1185">Reference proteome</keyword>
<dbReference type="GO" id="GO:0009055">
    <property type="term" value="F:electron transfer activity"/>
    <property type="evidence" value="ECO:0007669"/>
    <property type="project" value="InterPro"/>
</dbReference>
<dbReference type="InterPro" id="IPR002387">
    <property type="entry name" value="Plastocyanin"/>
</dbReference>
<evidence type="ECO:0000259" key="7">
    <source>
        <dbReference type="Pfam" id="PF00127"/>
    </source>
</evidence>
<feature type="compositionally biased region" description="Basic and acidic residues" evidence="6">
    <location>
        <begin position="44"/>
        <end position="59"/>
    </location>
</feature>
<dbReference type="Proteomes" id="UP000199114">
    <property type="component" value="Unassembled WGS sequence"/>
</dbReference>
<dbReference type="SUPFAM" id="SSF49503">
    <property type="entry name" value="Cupredoxins"/>
    <property type="match status" value="1"/>
</dbReference>
<accession>A0A1H9R2C5</accession>
<evidence type="ECO:0000313" key="8">
    <source>
        <dbReference type="EMBL" id="SER66886.1"/>
    </source>
</evidence>
<evidence type="ECO:0000256" key="6">
    <source>
        <dbReference type="SAM" id="MobiDB-lite"/>
    </source>
</evidence>
<dbReference type="PRINTS" id="PR00157">
    <property type="entry name" value="PLASTOCYANIN"/>
</dbReference>
<name>A0A1H9R2C5_9EURY</name>
<dbReference type="RefSeq" id="WP_175480225.1">
    <property type="nucleotide sequence ID" value="NZ_FOFD01000007.1"/>
</dbReference>
<feature type="region of interest" description="Disordered" evidence="6">
    <location>
        <begin position="196"/>
        <end position="222"/>
    </location>
</feature>
<dbReference type="InterPro" id="IPR008972">
    <property type="entry name" value="Cupredoxin"/>
</dbReference>
<feature type="domain" description="Blue (type 1) copper" evidence="7">
    <location>
        <begin position="67"/>
        <end position="163"/>
    </location>
</feature>
<evidence type="ECO:0000256" key="3">
    <source>
        <dbReference type="ARBA" id="ARBA00022982"/>
    </source>
</evidence>
<evidence type="ECO:0000256" key="5">
    <source>
        <dbReference type="PIRSR" id="PIRSR602387-1"/>
    </source>
</evidence>
<gene>
    <name evidence="8" type="ORF">SAMN04489841_4254</name>
</gene>
<evidence type="ECO:0000313" key="9">
    <source>
        <dbReference type="Proteomes" id="UP000199114"/>
    </source>
</evidence>
<keyword evidence="2 5" id="KW-0479">Metal-binding</keyword>
<keyword evidence="1" id="KW-0813">Transport</keyword>
<feature type="compositionally biased region" description="Acidic residues" evidence="6">
    <location>
        <begin position="19"/>
        <end position="43"/>
    </location>
</feature>
<dbReference type="Gene3D" id="2.60.40.420">
    <property type="entry name" value="Cupredoxins - blue copper proteins"/>
    <property type="match status" value="1"/>
</dbReference>
<evidence type="ECO:0000256" key="2">
    <source>
        <dbReference type="ARBA" id="ARBA00022723"/>
    </source>
</evidence>
<evidence type="ECO:0000256" key="1">
    <source>
        <dbReference type="ARBA" id="ARBA00022448"/>
    </source>
</evidence>
<dbReference type="InterPro" id="IPR000923">
    <property type="entry name" value="BlueCu_1"/>
</dbReference>
<feature type="binding site" evidence="5">
    <location>
        <position position="152"/>
    </location>
    <ligand>
        <name>Cu cation</name>
        <dbReference type="ChEBI" id="CHEBI:23378"/>
    </ligand>
</feature>
<dbReference type="EMBL" id="FOFD01000007">
    <property type="protein sequence ID" value="SER66886.1"/>
    <property type="molecule type" value="Genomic_DNA"/>
</dbReference>
<dbReference type="GO" id="GO:0005507">
    <property type="term" value="F:copper ion binding"/>
    <property type="evidence" value="ECO:0007669"/>
    <property type="project" value="InterPro"/>
</dbReference>
<organism evidence="8 9">
    <name type="scientific">Natrinema salaciae</name>
    <dbReference type="NCBI Taxonomy" id="1186196"/>
    <lineage>
        <taxon>Archaea</taxon>
        <taxon>Methanobacteriati</taxon>
        <taxon>Methanobacteriota</taxon>
        <taxon>Stenosarchaea group</taxon>
        <taxon>Halobacteria</taxon>
        <taxon>Halobacteriales</taxon>
        <taxon>Natrialbaceae</taxon>
        <taxon>Natrinema</taxon>
    </lineage>
</organism>
<feature type="region of interest" description="Disordered" evidence="6">
    <location>
        <begin position="1"/>
        <end position="62"/>
    </location>
</feature>
<evidence type="ECO:0000256" key="4">
    <source>
        <dbReference type="ARBA" id="ARBA00023008"/>
    </source>
</evidence>
<keyword evidence="3" id="KW-0249">Electron transport</keyword>
<protein>
    <submittedName>
        <fullName evidence="8">Plastocyanin</fullName>
    </submittedName>
</protein>
<feature type="binding site" evidence="5">
    <location>
        <position position="149"/>
    </location>
    <ligand>
        <name>Cu cation</name>
        <dbReference type="ChEBI" id="CHEBI:23378"/>
    </ligand>
</feature>